<dbReference type="SUPFAM" id="SSF48371">
    <property type="entry name" value="ARM repeat"/>
    <property type="match status" value="1"/>
</dbReference>
<keyword evidence="4" id="KW-0653">Protein transport</keyword>
<evidence type="ECO:0000256" key="1">
    <source>
        <dbReference type="ARBA" id="ARBA00010394"/>
    </source>
</evidence>
<accession>A0AAV1B799</accession>
<keyword evidence="7" id="KW-1185">Reference proteome</keyword>
<proteinExistence type="inferred from homology"/>
<evidence type="ECO:0000256" key="5">
    <source>
        <dbReference type="SAM" id="MobiDB-lite"/>
    </source>
</evidence>
<dbReference type="InterPro" id="IPR011989">
    <property type="entry name" value="ARM-like"/>
</dbReference>
<evidence type="ECO:0000256" key="4">
    <source>
        <dbReference type="ARBA" id="ARBA00022927"/>
    </source>
</evidence>
<gene>
    <name evidence="6" type="ORF">VFH_VI069800</name>
</gene>
<evidence type="ECO:0000313" key="7">
    <source>
        <dbReference type="Proteomes" id="UP001157006"/>
    </source>
</evidence>
<evidence type="ECO:0000256" key="2">
    <source>
        <dbReference type="ARBA" id="ARBA00022448"/>
    </source>
</evidence>
<dbReference type="Proteomes" id="UP001157006">
    <property type="component" value="Chromosome 6"/>
</dbReference>
<protein>
    <submittedName>
        <fullName evidence="6">Uncharacterized protein</fullName>
    </submittedName>
</protein>
<reference evidence="6 7" key="1">
    <citation type="submission" date="2023-01" db="EMBL/GenBank/DDBJ databases">
        <authorList>
            <person name="Kreplak J."/>
        </authorList>
    </citation>
    <scope>NUCLEOTIDE SEQUENCE [LARGE SCALE GENOMIC DNA]</scope>
</reference>
<name>A0AAV1B799_VICFA</name>
<keyword evidence="2" id="KW-0813">Transport</keyword>
<organism evidence="6 7">
    <name type="scientific">Vicia faba</name>
    <name type="common">Broad bean</name>
    <name type="synonym">Faba vulgaris</name>
    <dbReference type="NCBI Taxonomy" id="3906"/>
    <lineage>
        <taxon>Eukaryota</taxon>
        <taxon>Viridiplantae</taxon>
        <taxon>Streptophyta</taxon>
        <taxon>Embryophyta</taxon>
        <taxon>Tracheophyta</taxon>
        <taxon>Spermatophyta</taxon>
        <taxon>Magnoliopsida</taxon>
        <taxon>eudicotyledons</taxon>
        <taxon>Gunneridae</taxon>
        <taxon>Pentapetalae</taxon>
        <taxon>rosids</taxon>
        <taxon>fabids</taxon>
        <taxon>Fabales</taxon>
        <taxon>Fabaceae</taxon>
        <taxon>Papilionoideae</taxon>
        <taxon>50 kb inversion clade</taxon>
        <taxon>NPAAA clade</taxon>
        <taxon>Hologalegina</taxon>
        <taxon>IRL clade</taxon>
        <taxon>Fabeae</taxon>
        <taxon>Vicia</taxon>
    </lineage>
</organism>
<dbReference type="EMBL" id="OX451741">
    <property type="protein sequence ID" value="CAI8617307.1"/>
    <property type="molecule type" value="Genomic_DNA"/>
</dbReference>
<dbReference type="PANTHER" id="PTHR23316">
    <property type="entry name" value="IMPORTIN ALPHA"/>
    <property type="match status" value="1"/>
</dbReference>
<keyword evidence="3" id="KW-0677">Repeat</keyword>
<feature type="region of interest" description="Disordered" evidence="5">
    <location>
        <begin position="1"/>
        <end position="23"/>
    </location>
</feature>
<evidence type="ECO:0000256" key="3">
    <source>
        <dbReference type="ARBA" id="ARBA00022737"/>
    </source>
</evidence>
<dbReference type="InterPro" id="IPR016024">
    <property type="entry name" value="ARM-type_fold"/>
</dbReference>
<evidence type="ECO:0000313" key="6">
    <source>
        <dbReference type="EMBL" id="CAI8617307.1"/>
    </source>
</evidence>
<dbReference type="Pfam" id="PF00514">
    <property type="entry name" value="Arm"/>
    <property type="match status" value="1"/>
</dbReference>
<dbReference type="Gene3D" id="1.25.10.10">
    <property type="entry name" value="Leucine-rich Repeat Variant"/>
    <property type="match status" value="1"/>
</dbReference>
<dbReference type="GO" id="GO:0015031">
    <property type="term" value="P:protein transport"/>
    <property type="evidence" value="ECO:0007669"/>
    <property type="project" value="UniProtKB-KW"/>
</dbReference>
<dbReference type="AlphaFoldDB" id="A0AAV1B799"/>
<dbReference type="InterPro" id="IPR000225">
    <property type="entry name" value="Armadillo"/>
</dbReference>
<comment type="similarity">
    <text evidence="1">Belongs to the importin alpha family.</text>
</comment>
<sequence length="314" mass="34798">MDKRAVDNLNKHGEGTSKKPRIDADVGEPFPIIIKKPLDEGLADLTKCFKSTDFVTRFKAVSKLKRLFSNGHIFHYTEALQNGVVPYLVKFITRDDLGVQLLSASLIADMTLFPKAVDVLIDNGAVEQLSVLLNSSKDSVMQEEIIRSLGNMASVSQESYNKVTKTALCLLVHIYAKSESTPVSVLNMLEWTLSIIKRGFGADEIEIDDLSSILSSIKEMLSKENETYILFACDSLSIITCLSIIDVSLKAQTSIKMLNAILLAGETEGHEHPSSHLNPFSKNVKDFVRTDLRGLGNVTNNNAYYKVIEILEKN</sequence>